<dbReference type="InterPro" id="IPR045851">
    <property type="entry name" value="AMP-bd_C_sf"/>
</dbReference>
<dbReference type="SUPFAM" id="SSF56801">
    <property type="entry name" value="Acetyl-CoA synthetase-like"/>
    <property type="match status" value="1"/>
</dbReference>
<keyword evidence="2" id="KW-0479">Metal-binding</keyword>
<dbReference type="InterPro" id="IPR017941">
    <property type="entry name" value="Rieske_2Fe-2S"/>
</dbReference>
<dbReference type="InterPro" id="IPR006076">
    <property type="entry name" value="FAD-dep_OxRdtase"/>
</dbReference>
<dbReference type="InterPro" id="IPR036188">
    <property type="entry name" value="FAD/NAD-bd_sf"/>
</dbReference>
<dbReference type="PANTHER" id="PTHR43201">
    <property type="entry name" value="ACYL-COA SYNTHETASE"/>
    <property type="match status" value="1"/>
</dbReference>
<keyword evidence="4" id="KW-0411">Iron-sulfur</keyword>
<evidence type="ECO:0000256" key="5">
    <source>
        <dbReference type="SAM" id="MobiDB-lite"/>
    </source>
</evidence>
<dbReference type="InterPro" id="IPR025110">
    <property type="entry name" value="AMP-bd_C"/>
</dbReference>
<evidence type="ECO:0000256" key="4">
    <source>
        <dbReference type="ARBA" id="ARBA00023014"/>
    </source>
</evidence>
<dbReference type="Gene3D" id="3.30.300.30">
    <property type="match status" value="1"/>
</dbReference>
<dbReference type="SUPFAM" id="SSF50022">
    <property type="entry name" value="ISP domain"/>
    <property type="match status" value="1"/>
</dbReference>
<dbReference type="Proteomes" id="UP000265663">
    <property type="component" value="Unassembled WGS sequence"/>
</dbReference>
<evidence type="ECO:0000256" key="1">
    <source>
        <dbReference type="ARBA" id="ARBA00022714"/>
    </source>
</evidence>
<evidence type="ECO:0000256" key="2">
    <source>
        <dbReference type="ARBA" id="ARBA00022723"/>
    </source>
</evidence>
<dbReference type="AlphaFoldDB" id="A0A3M7MJ03"/>
<dbReference type="Gene3D" id="3.50.50.60">
    <property type="entry name" value="FAD/NAD(P)-binding domain"/>
    <property type="match status" value="1"/>
</dbReference>
<dbReference type="SUPFAM" id="SSF51905">
    <property type="entry name" value="FAD/NAD(P)-binding domain"/>
    <property type="match status" value="1"/>
</dbReference>
<name>A0A3M7MJ03_9PLEO</name>
<feature type="compositionally biased region" description="Polar residues" evidence="5">
    <location>
        <begin position="1185"/>
        <end position="1196"/>
    </location>
</feature>
<dbReference type="GO" id="GO:0031956">
    <property type="term" value="F:medium-chain fatty acid-CoA ligase activity"/>
    <property type="evidence" value="ECO:0007669"/>
    <property type="project" value="TreeGrafter"/>
</dbReference>
<dbReference type="InterPro" id="IPR000873">
    <property type="entry name" value="AMP-dep_synth/lig_dom"/>
</dbReference>
<dbReference type="Pfam" id="PF13193">
    <property type="entry name" value="AMP-binding_C"/>
    <property type="match status" value="1"/>
</dbReference>
<keyword evidence="1" id="KW-0001">2Fe-2S</keyword>
<evidence type="ECO:0000313" key="7">
    <source>
        <dbReference type="EMBL" id="RMZ74483.1"/>
    </source>
</evidence>
<dbReference type="InterPro" id="IPR042099">
    <property type="entry name" value="ANL_N_sf"/>
</dbReference>
<dbReference type="Pfam" id="PF01266">
    <property type="entry name" value="DAO"/>
    <property type="match status" value="1"/>
</dbReference>
<feature type="region of interest" description="Disordered" evidence="5">
    <location>
        <begin position="1177"/>
        <end position="1196"/>
    </location>
</feature>
<keyword evidence="3" id="KW-0408">Iron</keyword>
<dbReference type="FunFam" id="2.102.10.10:FF:000014">
    <property type="entry name" value="Oxidoreductase, FAD dependent"/>
    <property type="match status" value="1"/>
</dbReference>
<dbReference type="InterPro" id="IPR020845">
    <property type="entry name" value="AMP-binding_CS"/>
</dbReference>
<dbReference type="InterPro" id="IPR038010">
    <property type="entry name" value="YhfW_C"/>
</dbReference>
<dbReference type="GO" id="GO:0006631">
    <property type="term" value="P:fatty acid metabolic process"/>
    <property type="evidence" value="ECO:0007669"/>
    <property type="project" value="TreeGrafter"/>
</dbReference>
<organism evidence="7 8">
    <name type="scientific">Pyrenophora seminiperda CCB06</name>
    <dbReference type="NCBI Taxonomy" id="1302712"/>
    <lineage>
        <taxon>Eukaryota</taxon>
        <taxon>Fungi</taxon>
        <taxon>Dikarya</taxon>
        <taxon>Ascomycota</taxon>
        <taxon>Pezizomycotina</taxon>
        <taxon>Dothideomycetes</taxon>
        <taxon>Pleosporomycetidae</taxon>
        <taxon>Pleosporales</taxon>
        <taxon>Pleosporineae</taxon>
        <taxon>Pleosporaceae</taxon>
        <taxon>Pyrenophora</taxon>
    </lineage>
</organism>
<dbReference type="PANTHER" id="PTHR43201:SF6">
    <property type="entry name" value="ACYL COA SYNTHETASE (EUROFUNG)"/>
    <property type="match status" value="1"/>
</dbReference>
<dbReference type="Gene3D" id="3.30.9.10">
    <property type="entry name" value="D-Amino Acid Oxidase, subunit A, domain 2"/>
    <property type="match status" value="1"/>
</dbReference>
<dbReference type="GO" id="GO:0046872">
    <property type="term" value="F:metal ion binding"/>
    <property type="evidence" value="ECO:0007669"/>
    <property type="project" value="UniProtKB-KW"/>
</dbReference>
<dbReference type="PROSITE" id="PS00455">
    <property type="entry name" value="AMP_BINDING"/>
    <property type="match status" value="1"/>
</dbReference>
<dbReference type="OrthoDB" id="10253115at2759"/>
<feature type="domain" description="Rieske" evidence="6">
    <location>
        <begin position="1098"/>
        <end position="1181"/>
    </location>
</feature>
<evidence type="ECO:0000259" key="6">
    <source>
        <dbReference type="PROSITE" id="PS51296"/>
    </source>
</evidence>
<dbReference type="PROSITE" id="PS51296">
    <property type="entry name" value="RIESKE"/>
    <property type="match status" value="1"/>
</dbReference>
<dbReference type="EMBL" id="KE747844">
    <property type="protein sequence ID" value="RMZ74483.1"/>
    <property type="molecule type" value="Genomic_DNA"/>
</dbReference>
<proteinExistence type="predicted"/>
<dbReference type="Pfam" id="PF00501">
    <property type="entry name" value="AMP-binding"/>
    <property type="match status" value="1"/>
</dbReference>
<sequence length="1196" mass="132065">MAEIYSPAVHRLNQTLLQIDPYTLPPYPNLSLVSGPASPPLLHLTLSQLLRQKASLYASREAVVIPWTGARWTYQKLWEESSLLARALLKQGVRPKERIGIMSGNCEKYIALVFAIVRVGAICVTLNNTYTAVEMEFALRHTSEFLSSSSFSLRTGELRVSRQVQREGVTDGEVGCTMLFTTPTIARFDNTPLLEKLGRSDVAEVLPHLKTVCLIRGQFGQFISYEAFRSEGENVPEQILDIFDDITSPHDVANLQFTSGSTGNPKAAMLTHHNLVNNSRFIGDRMDLTPNDTLCCPPPLFHCFGLTLGVLAVLSHGAKIVFPADSFDPVACMRAIDAERCTALHGVPAMMESIMDVPRPAGWTSSLRTGIVAGSPVPKWLMERMVNELHMTDFTSSYGLTEASPTVFNAHTSDSLHARLTTVGTVMPHARVKIVDRNDVVVPIGVRGELCVAGYQVCQGYWENVEKTAELIVRDEYGEPWLHTGDEAVLDVDGYCTITGRFKDIIIRGGENIYPLEIEERLVAHPSIARAIVVGVSHPRYVEVPVAFLARESGTEKPDLGEVQSWVRMVLGRHKAPVHVFWLGEDCDAEVPLTGSGKIKKFVLRDVAERLLGERLALFPRRQSTPASIRQRANMATTAADASVATAKMSSPEHFRYTSGETDPVWVHELPYKSMPKFPKLDKDLETDVCVVGAGISGVSVAYELVTRGLNVVLIEAREVLSGETGRTSGHLANDLDDGYTEIAKKHGDKGAKAAAESHTWALNRVGEISKQLGIECEYRKLPGYDFSQYPRDSKDHASDIKSLIDDGKKAMELGIPTEYKEGFKLKGWEGTIDQRDAVIYAGQATFHPTKYVVGLLEFLRQQPNFACYTNTRCMDVQEKGVEIMGLGHKDVYVKTMDGHTIKCADAVEATCVPLQKLSVIAEEEYYRTYCIAIRVPKGSVEDALFYDSAEVYKYVRLTRCDDKDDYMVVGGGDHKVGQDDTVAPLRELEEWTRARFPQATTIDYKWSGQIFEPVDYMAFIGKNQGNKHIYIVTGDSGNGLTHGVLAGKLIADSITGQPNPWIDVYDPKRLASIVKSAGSMISHDLQINAQYKRFAQSDIRDIEDLVPGEGGVLNTGTEKPLAVYKDEGGQIHKFSAVCPHLKGVVCWNTTEKSWDCPVHGSRFSKDGIQLCGPAKAGLRPENESGAQMQKQAIMG</sequence>
<dbReference type="CDD" id="cd03477">
    <property type="entry name" value="Rieske_YhfW_C"/>
    <property type="match status" value="1"/>
</dbReference>
<dbReference type="Pfam" id="PF00355">
    <property type="entry name" value="Rieske"/>
    <property type="match status" value="1"/>
</dbReference>
<keyword evidence="8" id="KW-1185">Reference proteome</keyword>
<dbReference type="GO" id="GO:0051537">
    <property type="term" value="F:2 iron, 2 sulfur cluster binding"/>
    <property type="evidence" value="ECO:0007669"/>
    <property type="project" value="UniProtKB-KW"/>
</dbReference>
<dbReference type="Gene3D" id="2.102.10.10">
    <property type="entry name" value="Rieske [2Fe-2S] iron-sulphur domain"/>
    <property type="match status" value="1"/>
</dbReference>
<evidence type="ECO:0000256" key="3">
    <source>
        <dbReference type="ARBA" id="ARBA00023004"/>
    </source>
</evidence>
<gene>
    <name evidence="7" type="ORF">GMOD_00003529</name>
</gene>
<evidence type="ECO:0000313" key="8">
    <source>
        <dbReference type="Proteomes" id="UP000265663"/>
    </source>
</evidence>
<protein>
    <submittedName>
        <fullName evidence="7">Fad dependent oxidoreductase</fullName>
    </submittedName>
</protein>
<dbReference type="Gene3D" id="3.40.50.12780">
    <property type="entry name" value="N-terminal domain of ligase-like"/>
    <property type="match status" value="1"/>
</dbReference>
<accession>A0A3M7MJ03</accession>
<dbReference type="InterPro" id="IPR036922">
    <property type="entry name" value="Rieske_2Fe-2S_sf"/>
</dbReference>
<reference evidence="7 8" key="1">
    <citation type="journal article" date="2014" name="PLoS ONE">
        <title>De novo Genome Assembly of the Fungal Plant Pathogen Pyrenophora semeniperda.</title>
        <authorList>
            <person name="Soliai M.M."/>
            <person name="Meyer S.E."/>
            <person name="Udall J.A."/>
            <person name="Elzinga D.E."/>
            <person name="Hermansen R.A."/>
            <person name="Bodily P.M."/>
            <person name="Hart A.A."/>
            <person name="Coleman C.E."/>
        </authorList>
    </citation>
    <scope>NUCLEOTIDE SEQUENCE [LARGE SCALE GENOMIC DNA]</scope>
    <source>
        <strain evidence="7 8">CCB06</strain>
        <tissue evidence="7">Mycelium</tissue>
    </source>
</reference>